<sequence>MKKMFLLFSHKLTQTQKDDAIKTLGIDEFVYLPENLQILFSNIPSDLNNLDEYLLPIKDFLKENSRFGDVVLIQGDFGAVYHMVNFSKNLGLKSVYATTNRVIEEILVDEKTIKKSIFEHVMFRRYI</sequence>
<dbReference type="AlphaFoldDB" id="A0AA96IGL4"/>
<accession>A0AA96IGL4</accession>
<organism evidence="1">
    <name type="scientific">Arcobacter sp. AZ-2023</name>
    <dbReference type="NCBI Taxonomy" id="3074453"/>
    <lineage>
        <taxon>Bacteria</taxon>
        <taxon>Pseudomonadati</taxon>
        <taxon>Campylobacterota</taxon>
        <taxon>Epsilonproteobacteria</taxon>
        <taxon>Campylobacterales</taxon>
        <taxon>Arcobacteraceae</taxon>
        <taxon>Arcobacter</taxon>
    </lineage>
</organism>
<protein>
    <submittedName>
        <fullName evidence="1">CRISPR-associated protein Csx20</fullName>
    </submittedName>
</protein>
<dbReference type="InterPro" id="IPR049811">
    <property type="entry name" value="MJ1673-like_dom"/>
</dbReference>
<proteinExistence type="predicted"/>
<dbReference type="EMBL" id="CP134854">
    <property type="protein sequence ID" value="WNL30466.1"/>
    <property type="molecule type" value="Genomic_DNA"/>
</dbReference>
<evidence type="ECO:0000313" key="1">
    <source>
        <dbReference type="EMBL" id="WNL30466.1"/>
    </source>
</evidence>
<reference evidence="1" key="1">
    <citation type="submission" date="2023-09" db="EMBL/GenBank/DDBJ databases">
        <title>Arcobacter tbilisiensis sp. nov. isolated from chicken meat in Tbilisi, Georgia.</title>
        <authorList>
            <person name="Matthias R."/>
            <person name="Zautner A.E."/>
        </authorList>
    </citation>
    <scope>NUCLEOTIDE SEQUENCE</scope>
    <source>
        <strain evidence="1">LEO 52</strain>
    </source>
</reference>
<name>A0AA96IGL4_9BACT</name>
<dbReference type="NCBIfam" id="NF040559">
    <property type="entry name" value="CAS_Csx20"/>
    <property type="match status" value="1"/>
</dbReference>
<gene>
    <name evidence="1" type="primary">csx20</name>
    <name evidence="1" type="ORF">RMQ68_03520</name>
</gene>